<gene>
    <name evidence="8" type="primary">amrS</name>
    <name evidence="8" type="ORF">G7B40_033185</name>
</gene>
<dbReference type="Proteomes" id="UP000667802">
    <property type="component" value="Unassembled WGS sequence"/>
</dbReference>
<feature type="binding site" evidence="6">
    <location>
        <position position="119"/>
    </location>
    <ligand>
        <name>[4Fe-4S] cluster</name>
        <dbReference type="ChEBI" id="CHEBI:49883"/>
        <note>4Fe-4S-S-AdoMet</note>
    </ligand>
</feature>
<dbReference type="InterPro" id="IPR013785">
    <property type="entry name" value="Aldolase_TIM"/>
</dbReference>
<dbReference type="NCBIfam" id="TIGR04337">
    <property type="entry name" value="AmmeMemoSam_rS"/>
    <property type="match status" value="1"/>
</dbReference>
<dbReference type="AlphaFoldDB" id="A0AAP5ID11"/>
<keyword evidence="1" id="KW-0004">4Fe-4S</keyword>
<dbReference type="PROSITE" id="PS51918">
    <property type="entry name" value="RADICAL_SAM"/>
    <property type="match status" value="1"/>
</dbReference>
<feature type="binding site" evidence="6">
    <location>
        <position position="123"/>
    </location>
    <ligand>
        <name>[4Fe-4S] cluster</name>
        <dbReference type="ChEBI" id="CHEBI:49883"/>
        <note>4Fe-4S-S-AdoMet</note>
    </ligand>
</feature>
<feature type="domain" description="Radical SAM core" evidence="7">
    <location>
        <begin position="104"/>
        <end position="325"/>
    </location>
</feature>
<accession>A0AAP5ID11</accession>
<dbReference type="CDD" id="cd01335">
    <property type="entry name" value="Radical_SAM"/>
    <property type="match status" value="1"/>
</dbReference>
<dbReference type="PANTHER" id="PTHR30352">
    <property type="entry name" value="PYRUVATE FORMATE-LYASE-ACTIVATING ENZYME"/>
    <property type="match status" value="1"/>
</dbReference>
<evidence type="ECO:0000256" key="3">
    <source>
        <dbReference type="ARBA" id="ARBA00022723"/>
    </source>
</evidence>
<evidence type="ECO:0000256" key="6">
    <source>
        <dbReference type="PIRSR" id="PIRSR004869-50"/>
    </source>
</evidence>
<proteinExistence type="predicted"/>
<dbReference type="Pfam" id="PF04055">
    <property type="entry name" value="Radical_SAM"/>
    <property type="match status" value="1"/>
</dbReference>
<dbReference type="GO" id="GO:0051539">
    <property type="term" value="F:4 iron, 4 sulfur cluster binding"/>
    <property type="evidence" value="ECO:0007669"/>
    <property type="project" value="UniProtKB-KW"/>
</dbReference>
<dbReference type="SMART" id="SM00729">
    <property type="entry name" value="Elp3"/>
    <property type="match status" value="1"/>
</dbReference>
<comment type="caution">
    <text evidence="8">The sequence shown here is derived from an EMBL/GenBank/DDBJ whole genome shotgun (WGS) entry which is preliminary data.</text>
</comment>
<dbReference type="PANTHER" id="PTHR30352:SF5">
    <property type="entry name" value="PYRUVATE FORMATE-LYASE 1-ACTIVATING ENZYME"/>
    <property type="match status" value="1"/>
</dbReference>
<dbReference type="SFLD" id="SFLDS00029">
    <property type="entry name" value="Radical_SAM"/>
    <property type="match status" value="1"/>
</dbReference>
<evidence type="ECO:0000313" key="8">
    <source>
        <dbReference type="EMBL" id="MDR9899380.1"/>
    </source>
</evidence>
<evidence type="ECO:0000256" key="4">
    <source>
        <dbReference type="ARBA" id="ARBA00023004"/>
    </source>
</evidence>
<reference evidence="9" key="1">
    <citation type="journal article" date="2021" name="Science">
        <title>Hunting the eagle killer: A cyanobacterial neurotoxin causes vacuolar myelinopathy.</title>
        <authorList>
            <person name="Breinlinger S."/>
            <person name="Phillips T.J."/>
            <person name="Haram B.N."/>
            <person name="Mares J."/>
            <person name="Martinez Yerena J.A."/>
            <person name="Hrouzek P."/>
            <person name="Sobotka R."/>
            <person name="Henderson W.M."/>
            <person name="Schmieder P."/>
            <person name="Williams S.M."/>
            <person name="Lauderdale J.D."/>
            <person name="Wilde H.D."/>
            <person name="Gerrin W."/>
            <person name="Kust A."/>
            <person name="Washington J.W."/>
            <person name="Wagner C."/>
            <person name="Geier B."/>
            <person name="Liebeke M."/>
            <person name="Enke H."/>
            <person name="Niedermeyer T.H.J."/>
            <person name="Wilde S.B."/>
        </authorList>
    </citation>
    <scope>NUCLEOTIDE SEQUENCE [LARGE SCALE GENOMIC DNA]</scope>
    <source>
        <strain evidence="9">Thurmond2011</strain>
    </source>
</reference>
<dbReference type="SUPFAM" id="SSF102114">
    <property type="entry name" value="Radical SAM enzymes"/>
    <property type="match status" value="1"/>
</dbReference>
<dbReference type="InterPro" id="IPR058240">
    <property type="entry name" value="rSAM_sf"/>
</dbReference>
<dbReference type="InterPro" id="IPR027596">
    <property type="entry name" value="AmmeMemoSam_rS"/>
</dbReference>
<keyword evidence="2 6" id="KW-0949">S-adenosyl-L-methionine</keyword>
<comment type="cofactor">
    <cofactor evidence="6">
        <name>[4Fe-4S] cluster</name>
        <dbReference type="ChEBI" id="CHEBI:49883"/>
    </cofactor>
    <text evidence="6">Binds 1 [4Fe-4S] cluster. The cluster is coordinated with 3 cysteines and an exchangeable S-adenosyl-L-methionine.</text>
</comment>
<evidence type="ECO:0000256" key="5">
    <source>
        <dbReference type="ARBA" id="ARBA00023014"/>
    </source>
</evidence>
<sequence>MVARIGVLIGSQESEVRSQNSGVRRQESGVIWEVERKLKEAMLYQKQQDGRVFCQLCPHYCLIEEGKRGICQVRENRGGLLYSLVFGRTVTQNVDRVEKKPLFHFYPGSNSYSLATAGCNFHCQYCTNWQVSQMSAEQFAEFGVEASPEKIVTDALKTGCRSIAYTYVEPTIFFEYVYEIASLAHSHGLFNLFKTNGFMTMEMLKICHSFLNAANVDLKAFRDKTYRQFGGRLQPVLDSLKFMKALGIWLEITTVIIPGVNDENQEIEDIAGFIAQELGVDTPWHITRFFPAYKMENIPPTPLEMLYKARKIGLEKGLRYVYFGNLLGEGNQDTICPNCGKLLIQRRGCELVENLMQSDQCPSCGILIPGVGLSHQISEDLT</sequence>
<protein>
    <submittedName>
        <fullName evidence="8">AmmeMemoRadiSam system radical SAM enzyme</fullName>
    </submittedName>
</protein>
<name>A0AAP5ID11_9CYAN</name>
<evidence type="ECO:0000313" key="9">
    <source>
        <dbReference type="Proteomes" id="UP000667802"/>
    </source>
</evidence>
<organism evidence="8 9">
    <name type="scientific">Aetokthonos hydrillicola Thurmond2011</name>
    <dbReference type="NCBI Taxonomy" id="2712845"/>
    <lineage>
        <taxon>Bacteria</taxon>
        <taxon>Bacillati</taxon>
        <taxon>Cyanobacteriota</taxon>
        <taxon>Cyanophyceae</taxon>
        <taxon>Nostocales</taxon>
        <taxon>Hapalosiphonaceae</taxon>
        <taxon>Aetokthonos</taxon>
    </lineage>
</organism>
<dbReference type="PIRSF" id="PIRSF004869">
    <property type="entry name" value="PflX_prd"/>
    <property type="match status" value="1"/>
</dbReference>
<dbReference type="InterPro" id="IPR007197">
    <property type="entry name" value="rSAM"/>
</dbReference>
<keyword evidence="9" id="KW-1185">Reference proteome</keyword>
<dbReference type="InterPro" id="IPR006638">
    <property type="entry name" value="Elp3/MiaA/NifB-like_rSAM"/>
</dbReference>
<dbReference type="Gene3D" id="3.20.20.70">
    <property type="entry name" value="Aldolase class I"/>
    <property type="match status" value="1"/>
</dbReference>
<dbReference type="EMBL" id="JAALHA020000024">
    <property type="protein sequence ID" value="MDR9899380.1"/>
    <property type="molecule type" value="Genomic_DNA"/>
</dbReference>
<evidence type="ECO:0000256" key="1">
    <source>
        <dbReference type="ARBA" id="ARBA00022485"/>
    </source>
</evidence>
<keyword evidence="3 6" id="KW-0479">Metal-binding</keyword>
<dbReference type="GO" id="GO:0003824">
    <property type="term" value="F:catalytic activity"/>
    <property type="evidence" value="ECO:0007669"/>
    <property type="project" value="InterPro"/>
</dbReference>
<dbReference type="InterPro" id="IPR034457">
    <property type="entry name" value="Organic_radical-activating"/>
</dbReference>
<dbReference type="InterPro" id="IPR016431">
    <property type="entry name" value="Pyrv-formate_lyase-activ_prd"/>
</dbReference>
<dbReference type="RefSeq" id="WP_208341291.1">
    <property type="nucleotide sequence ID" value="NZ_CAWQFN010000855.1"/>
</dbReference>
<feature type="binding site" evidence="6">
    <location>
        <position position="126"/>
    </location>
    <ligand>
        <name>[4Fe-4S] cluster</name>
        <dbReference type="ChEBI" id="CHEBI:49883"/>
        <note>4Fe-4S-S-AdoMet</note>
    </ligand>
</feature>
<evidence type="ECO:0000259" key="7">
    <source>
        <dbReference type="PROSITE" id="PS51918"/>
    </source>
</evidence>
<evidence type="ECO:0000256" key="2">
    <source>
        <dbReference type="ARBA" id="ARBA00022691"/>
    </source>
</evidence>
<dbReference type="GO" id="GO:0046872">
    <property type="term" value="F:metal ion binding"/>
    <property type="evidence" value="ECO:0007669"/>
    <property type="project" value="UniProtKB-KW"/>
</dbReference>
<dbReference type="SFLD" id="SFLDG01101">
    <property type="entry name" value="Uncharacterised_Radical_SAM_Su"/>
    <property type="match status" value="1"/>
</dbReference>
<keyword evidence="4 6" id="KW-0408">Iron</keyword>
<keyword evidence="5 6" id="KW-0411">Iron-sulfur</keyword>